<evidence type="ECO:0000313" key="2">
    <source>
        <dbReference type="Proteomes" id="UP000235965"/>
    </source>
</evidence>
<proteinExistence type="predicted"/>
<dbReference type="AlphaFoldDB" id="A0A2J7QY12"/>
<accession>A0A2J7QY12</accession>
<dbReference type="InParanoid" id="A0A2J7QY12"/>
<dbReference type="Proteomes" id="UP000235965">
    <property type="component" value="Unassembled WGS sequence"/>
</dbReference>
<name>A0A2J7QY12_9NEOP</name>
<reference evidence="1 2" key="1">
    <citation type="submission" date="2017-12" db="EMBL/GenBank/DDBJ databases">
        <title>Hemimetabolous genomes reveal molecular basis of termite eusociality.</title>
        <authorList>
            <person name="Harrison M.C."/>
            <person name="Jongepier E."/>
            <person name="Robertson H.M."/>
            <person name="Arning N."/>
            <person name="Bitard-Feildel T."/>
            <person name="Chao H."/>
            <person name="Childers C.P."/>
            <person name="Dinh H."/>
            <person name="Doddapaneni H."/>
            <person name="Dugan S."/>
            <person name="Gowin J."/>
            <person name="Greiner C."/>
            <person name="Han Y."/>
            <person name="Hu H."/>
            <person name="Hughes D.S.T."/>
            <person name="Huylmans A.-K."/>
            <person name="Kemena C."/>
            <person name="Kremer L.P.M."/>
            <person name="Lee S.L."/>
            <person name="Lopez-Ezquerra A."/>
            <person name="Mallet L."/>
            <person name="Monroy-Kuhn J.M."/>
            <person name="Moser A."/>
            <person name="Murali S.C."/>
            <person name="Muzny D.M."/>
            <person name="Otani S."/>
            <person name="Piulachs M.-D."/>
            <person name="Poelchau M."/>
            <person name="Qu J."/>
            <person name="Schaub F."/>
            <person name="Wada-Katsumata A."/>
            <person name="Worley K.C."/>
            <person name="Xie Q."/>
            <person name="Ylla G."/>
            <person name="Poulsen M."/>
            <person name="Gibbs R.A."/>
            <person name="Schal C."/>
            <person name="Richards S."/>
            <person name="Belles X."/>
            <person name="Korb J."/>
            <person name="Bornberg-Bauer E."/>
        </authorList>
    </citation>
    <scope>NUCLEOTIDE SEQUENCE [LARGE SCALE GENOMIC DNA]</scope>
    <source>
        <tissue evidence="1">Whole body</tissue>
    </source>
</reference>
<dbReference type="GO" id="GO:0005739">
    <property type="term" value="C:mitochondrion"/>
    <property type="evidence" value="ECO:0007669"/>
    <property type="project" value="TreeGrafter"/>
</dbReference>
<dbReference type="OrthoDB" id="543156at2759"/>
<dbReference type="InterPro" id="IPR029062">
    <property type="entry name" value="Class_I_gatase-like"/>
</dbReference>
<protein>
    <submittedName>
        <fullName evidence="1">ES1-like protein, mitochondrial</fullName>
    </submittedName>
</protein>
<organism evidence="1 2">
    <name type="scientific">Cryptotermes secundus</name>
    <dbReference type="NCBI Taxonomy" id="105785"/>
    <lineage>
        <taxon>Eukaryota</taxon>
        <taxon>Metazoa</taxon>
        <taxon>Ecdysozoa</taxon>
        <taxon>Arthropoda</taxon>
        <taxon>Hexapoda</taxon>
        <taxon>Insecta</taxon>
        <taxon>Pterygota</taxon>
        <taxon>Neoptera</taxon>
        <taxon>Polyneoptera</taxon>
        <taxon>Dictyoptera</taxon>
        <taxon>Blattodea</taxon>
        <taxon>Blattoidea</taxon>
        <taxon>Termitoidae</taxon>
        <taxon>Kalotermitidae</taxon>
        <taxon>Cryptotermitinae</taxon>
        <taxon>Cryptotermes</taxon>
    </lineage>
</organism>
<dbReference type="PANTHER" id="PTHR10224:SF17">
    <property type="entry name" value="DJ-1_PFPI DOMAIN-CONTAINING PROTEIN"/>
    <property type="match status" value="1"/>
</dbReference>
<keyword evidence="2" id="KW-1185">Reference proteome</keyword>
<comment type="caution">
    <text evidence="1">The sequence shown here is derived from an EMBL/GenBank/DDBJ whole genome shotgun (WGS) entry which is preliminary data.</text>
</comment>
<sequence length="256" mass="27744">MLKVHRTMLRRLSISVVKCYHVQTASYSSHAPKVAVVLSGSGVYDGSEIHEASSILVHLTREGAVPQCYAPDILQMHVINHRKGSPEEKDKRNVLDESARIARGQVLPLSELSSSVAQAVVFPGGFGAAKNLSDFAVNGVSCKVHEDVVRVLKDFHKAKKPIGLCCIAPVLAAKVLGNVTITLGRKDDGKGKWPHAGAIDAACQMGANVVEKDVNEIAFDDKNLVVTTPAFMYEGRFHEVYHGIGNMIKKLVELVK</sequence>
<dbReference type="NCBIfam" id="NF008747">
    <property type="entry name" value="PRK11780.1"/>
    <property type="match status" value="1"/>
</dbReference>
<gene>
    <name evidence="1" type="primary">ES1_5</name>
    <name evidence="1" type="ORF">B7P43_G00564</name>
</gene>
<dbReference type="EMBL" id="NEVH01009368">
    <property type="protein sequence ID" value="PNF33471.1"/>
    <property type="molecule type" value="Genomic_DNA"/>
</dbReference>
<dbReference type="Gene3D" id="3.40.50.880">
    <property type="match status" value="1"/>
</dbReference>
<dbReference type="PANTHER" id="PTHR10224">
    <property type="entry name" value="ES1 PROTEIN HOMOLOG, MITOCHONDRIAL"/>
    <property type="match status" value="1"/>
</dbReference>
<evidence type="ECO:0000313" key="1">
    <source>
        <dbReference type="EMBL" id="PNF33471.1"/>
    </source>
</evidence>
<dbReference type="STRING" id="105785.A0A2J7QY12"/>
<dbReference type="SUPFAM" id="SSF52317">
    <property type="entry name" value="Class I glutamine amidotransferase-like"/>
    <property type="match status" value="1"/>
</dbReference>